<organism evidence="12 13">
    <name type="scientific">Pseudopedobacter saltans</name>
    <dbReference type="NCBI Taxonomy" id="151895"/>
    <lineage>
        <taxon>Bacteria</taxon>
        <taxon>Pseudomonadati</taxon>
        <taxon>Bacteroidota</taxon>
        <taxon>Sphingobacteriia</taxon>
        <taxon>Sphingobacteriales</taxon>
        <taxon>Sphingobacteriaceae</taxon>
        <taxon>Pseudopedobacter</taxon>
    </lineage>
</organism>
<dbReference type="GO" id="GO:0000166">
    <property type="term" value="F:nucleotide binding"/>
    <property type="evidence" value="ECO:0007669"/>
    <property type="project" value="UniProtKB-KW"/>
</dbReference>
<dbReference type="NCBIfam" id="TIGR00042">
    <property type="entry name" value="RdgB/HAM1 family non-canonical purine NTP pyrophosphatase"/>
    <property type="match status" value="1"/>
</dbReference>
<dbReference type="CDD" id="cd00515">
    <property type="entry name" value="HAM1"/>
    <property type="match status" value="1"/>
</dbReference>
<evidence type="ECO:0000256" key="4">
    <source>
        <dbReference type="ARBA" id="ARBA00022741"/>
    </source>
</evidence>
<feature type="active site" description="Proton acceptor" evidence="10">
    <location>
        <position position="68"/>
    </location>
</feature>
<keyword evidence="3 10" id="KW-0479">Metal-binding</keyword>
<dbReference type="HAMAP" id="MF_01405">
    <property type="entry name" value="Non_canon_purine_NTPase"/>
    <property type="match status" value="1"/>
</dbReference>
<comment type="function">
    <text evidence="10">Pyrophosphatase that catalyzes the hydrolysis of nucleoside triphosphates to their monophosphate derivatives, with a high preference for the non-canonical purine nucleotides XTP (xanthosine triphosphate), dITP (deoxyinosine triphosphate) and ITP. Seems to function as a house-cleaning enzyme that removes non-canonical purine nucleotides from the nucleotide pool, thus preventing their incorporation into DNA/RNA and avoiding chromosomal lesions.</text>
</comment>
<comment type="catalytic activity">
    <reaction evidence="10">
        <text>ITP + H2O = IMP + diphosphate + H(+)</text>
        <dbReference type="Rhea" id="RHEA:29399"/>
        <dbReference type="ChEBI" id="CHEBI:15377"/>
        <dbReference type="ChEBI" id="CHEBI:15378"/>
        <dbReference type="ChEBI" id="CHEBI:33019"/>
        <dbReference type="ChEBI" id="CHEBI:58053"/>
        <dbReference type="ChEBI" id="CHEBI:61402"/>
        <dbReference type="EC" id="3.6.1.66"/>
    </reaction>
</comment>
<feature type="binding site" evidence="10">
    <location>
        <begin position="148"/>
        <end position="151"/>
    </location>
    <ligand>
        <name>substrate</name>
    </ligand>
</feature>
<comment type="caution">
    <text evidence="10">Lacks conserved residue(s) required for the propagation of feature annotation.</text>
</comment>
<evidence type="ECO:0000313" key="13">
    <source>
        <dbReference type="Proteomes" id="UP000249645"/>
    </source>
</evidence>
<evidence type="ECO:0000256" key="9">
    <source>
        <dbReference type="ARBA" id="ARBA00052017"/>
    </source>
</evidence>
<dbReference type="GO" id="GO:0009117">
    <property type="term" value="P:nucleotide metabolic process"/>
    <property type="evidence" value="ECO:0007669"/>
    <property type="project" value="UniProtKB-KW"/>
</dbReference>
<dbReference type="AlphaFoldDB" id="A0A2W5HDI4"/>
<keyword evidence="5 10" id="KW-0378">Hydrolase</keyword>
<evidence type="ECO:0000313" key="12">
    <source>
        <dbReference type="EMBL" id="PZP51779.1"/>
    </source>
</evidence>
<evidence type="ECO:0000256" key="10">
    <source>
        <dbReference type="HAMAP-Rule" id="MF_01405"/>
    </source>
</evidence>
<evidence type="ECO:0000256" key="7">
    <source>
        <dbReference type="ARBA" id="ARBA00023080"/>
    </source>
</evidence>
<gene>
    <name evidence="12" type="primary">rdgB</name>
    <name evidence="12" type="ORF">DI598_02315</name>
</gene>
<evidence type="ECO:0000256" key="6">
    <source>
        <dbReference type="ARBA" id="ARBA00022842"/>
    </source>
</evidence>
<dbReference type="EC" id="3.6.1.66" evidence="10"/>
<keyword evidence="4 10" id="KW-0547">Nucleotide-binding</keyword>
<dbReference type="FunFam" id="3.90.950.10:FF:000001">
    <property type="entry name" value="dITP/XTP pyrophosphatase"/>
    <property type="match status" value="1"/>
</dbReference>
<evidence type="ECO:0000256" key="1">
    <source>
        <dbReference type="ARBA" id="ARBA00008023"/>
    </source>
</evidence>
<dbReference type="SUPFAM" id="SSF52972">
    <property type="entry name" value="ITPase-like"/>
    <property type="match status" value="1"/>
</dbReference>
<dbReference type="PANTHER" id="PTHR11067">
    <property type="entry name" value="INOSINE TRIPHOSPHATE PYROPHOSPHATASE/HAM1 PROTEIN"/>
    <property type="match status" value="1"/>
</dbReference>
<dbReference type="GO" id="GO:0046872">
    <property type="term" value="F:metal ion binding"/>
    <property type="evidence" value="ECO:0007669"/>
    <property type="project" value="UniProtKB-KW"/>
</dbReference>
<comment type="cofactor">
    <cofactor evidence="10">
        <name>Mg(2+)</name>
        <dbReference type="ChEBI" id="CHEBI:18420"/>
    </cofactor>
    <text evidence="10">Binds 1 Mg(2+) ion per subunit.</text>
</comment>
<comment type="similarity">
    <text evidence="1 10 11">Belongs to the HAM1 NTPase family.</text>
</comment>
<name>A0A2W5HDI4_9SPHI</name>
<keyword evidence="7 10" id="KW-0546">Nucleotide metabolism</keyword>
<feature type="binding site" evidence="10">
    <location>
        <begin position="7"/>
        <end position="12"/>
    </location>
    <ligand>
        <name>substrate</name>
    </ligand>
</feature>
<feature type="binding site" evidence="10">
    <location>
        <begin position="176"/>
        <end position="177"/>
    </location>
    <ligand>
        <name>substrate</name>
    </ligand>
</feature>
<sequence length="190" mass="21218">MKLIFATNNQNKIKEIKAATGHRMDIVTLKEAGIDIDIPEPYDTLQENAETKAKTIFKMTYENCFSEDTGLEVDELDGAPGVHTARYAGEQKSDANNIALLLKNLEGNSNRKARFRTVIYLIYEGQHHSFEGVCDGSIAEKASGADGFGYDPIFISNGDTRTFAEMSMEEKAKYSHRKKALEKLIAFLLK</sequence>
<evidence type="ECO:0000256" key="5">
    <source>
        <dbReference type="ARBA" id="ARBA00022801"/>
    </source>
</evidence>
<feature type="binding site" evidence="10">
    <location>
        <position position="171"/>
    </location>
    <ligand>
        <name>substrate</name>
    </ligand>
</feature>
<dbReference type="InterPro" id="IPR002637">
    <property type="entry name" value="RdgB/HAM1"/>
</dbReference>
<dbReference type="EMBL" id="QFOI01000021">
    <property type="protein sequence ID" value="PZP51779.1"/>
    <property type="molecule type" value="Genomic_DNA"/>
</dbReference>
<feature type="binding site" evidence="10">
    <location>
        <position position="69"/>
    </location>
    <ligand>
        <name>substrate</name>
    </ligand>
</feature>
<dbReference type="Proteomes" id="UP000249645">
    <property type="component" value="Unassembled WGS sequence"/>
</dbReference>
<dbReference type="PANTHER" id="PTHR11067:SF9">
    <property type="entry name" value="INOSINE TRIPHOSPHATE PYROPHOSPHATASE"/>
    <property type="match status" value="1"/>
</dbReference>
<dbReference type="GO" id="GO:0036222">
    <property type="term" value="F:XTP diphosphatase activity"/>
    <property type="evidence" value="ECO:0007669"/>
    <property type="project" value="UniProtKB-UniRule"/>
</dbReference>
<accession>A0A2W5HDI4</accession>
<dbReference type="InterPro" id="IPR020922">
    <property type="entry name" value="dITP/XTP_pyrophosphatase"/>
</dbReference>
<dbReference type="Pfam" id="PF01725">
    <property type="entry name" value="Ham1p_like"/>
    <property type="match status" value="1"/>
</dbReference>
<feature type="binding site" evidence="10">
    <location>
        <position position="68"/>
    </location>
    <ligand>
        <name>Mg(2+)</name>
        <dbReference type="ChEBI" id="CHEBI:18420"/>
    </ligand>
</feature>
<comment type="catalytic activity">
    <reaction evidence="9 10">
        <text>XTP + H2O = XMP + diphosphate + H(+)</text>
        <dbReference type="Rhea" id="RHEA:28610"/>
        <dbReference type="ChEBI" id="CHEBI:15377"/>
        <dbReference type="ChEBI" id="CHEBI:15378"/>
        <dbReference type="ChEBI" id="CHEBI:33019"/>
        <dbReference type="ChEBI" id="CHEBI:57464"/>
        <dbReference type="ChEBI" id="CHEBI:61314"/>
        <dbReference type="EC" id="3.6.1.66"/>
    </reaction>
</comment>
<dbReference type="GO" id="GO:0009146">
    <property type="term" value="P:purine nucleoside triphosphate catabolic process"/>
    <property type="evidence" value="ECO:0007669"/>
    <property type="project" value="UniProtKB-UniRule"/>
</dbReference>
<dbReference type="GO" id="GO:0036220">
    <property type="term" value="F:ITP diphosphatase activity"/>
    <property type="evidence" value="ECO:0007669"/>
    <property type="project" value="UniProtKB-UniRule"/>
</dbReference>
<proteinExistence type="inferred from homology"/>
<dbReference type="GO" id="GO:0005829">
    <property type="term" value="C:cytosol"/>
    <property type="evidence" value="ECO:0007669"/>
    <property type="project" value="TreeGrafter"/>
</dbReference>
<dbReference type="GO" id="GO:0017111">
    <property type="term" value="F:ribonucleoside triphosphate phosphatase activity"/>
    <property type="evidence" value="ECO:0007669"/>
    <property type="project" value="InterPro"/>
</dbReference>
<dbReference type="GO" id="GO:0035870">
    <property type="term" value="F:dITP diphosphatase activity"/>
    <property type="evidence" value="ECO:0007669"/>
    <property type="project" value="UniProtKB-UniRule"/>
</dbReference>
<dbReference type="Gene3D" id="3.90.950.10">
    <property type="match status" value="1"/>
</dbReference>
<evidence type="ECO:0000256" key="11">
    <source>
        <dbReference type="RuleBase" id="RU003781"/>
    </source>
</evidence>
<reference evidence="12 13" key="1">
    <citation type="submission" date="2017-11" db="EMBL/GenBank/DDBJ databases">
        <title>Infants hospitalized years apart are colonized by the same room-sourced microbial strains.</title>
        <authorList>
            <person name="Brooks B."/>
            <person name="Olm M.R."/>
            <person name="Firek B.A."/>
            <person name="Baker R."/>
            <person name="Thomas B.C."/>
            <person name="Morowitz M.J."/>
            <person name="Banfield J.F."/>
        </authorList>
    </citation>
    <scope>NUCLEOTIDE SEQUENCE [LARGE SCALE GENOMIC DNA]</scope>
    <source>
        <strain evidence="12">S2_009_000_R2_76</strain>
    </source>
</reference>
<evidence type="ECO:0000256" key="3">
    <source>
        <dbReference type="ARBA" id="ARBA00022723"/>
    </source>
</evidence>
<dbReference type="InterPro" id="IPR029001">
    <property type="entry name" value="ITPase-like_fam"/>
</dbReference>
<comment type="subunit">
    <text evidence="2 10">Homodimer.</text>
</comment>
<protein>
    <recommendedName>
        <fullName evidence="10">dITP/XTP pyrophosphatase</fullName>
        <ecNumber evidence="10">3.6.1.66</ecNumber>
    </recommendedName>
    <alternativeName>
        <fullName evidence="10">Non-canonical purine NTP pyrophosphatase</fullName>
    </alternativeName>
    <alternativeName>
        <fullName evidence="10">Non-standard purine NTP pyrophosphatase</fullName>
    </alternativeName>
    <alternativeName>
        <fullName evidence="10">Nucleoside-triphosphate diphosphatase</fullName>
    </alternativeName>
    <alternativeName>
        <fullName evidence="10">Nucleoside-triphosphate pyrophosphatase</fullName>
        <shortName evidence="10">NTPase</shortName>
    </alternativeName>
</protein>
<comment type="catalytic activity">
    <reaction evidence="8 10">
        <text>dITP + H2O = dIMP + diphosphate + H(+)</text>
        <dbReference type="Rhea" id="RHEA:28342"/>
        <dbReference type="ChEBI" id="CHEBI:15377"/>
        <dbReference type="ChEBI" id="CHEBI:15378"/>
        <dbReference type="ChEBI" id="CHEBI:33019"/>
        <dbReference type="ChEBI" id="CHEBI:61194"/>
        <dbReference type="ChEBI" id="CHEBI:61382"/>
        <dbReference type="EC" id="3.6.1.66"/>
    </reaction>
</comment>
<evidence type="ECO:0000256" key="2">
    <source>
        <dbReference type="ARBA" id="ARBA00011738"/>
    </source>
</evidence>
<evidence type="ECO:0000256" key="8">
    <source>
        <dbReference type="ARBA" id="ARBA00051875"/>
    </source>
</evidence>
<keyword evidence="6 10" id="KW-0460">Magnesium</keyword>
<comment type="caution">
    <text evidence="12">The sequence shown here is derived from an EMBL/GenBank/DDBJ whole genome shotgun (WGS) entry which is preliminary data.</text>
</comment>